<evidence type="ECO:0000313" key="2">
    <source>
        <dbReference type="Proteomes" id="UP000827872"/>
    </source>
</evidence>
<proteinExistence type="predicted"/>
<name>A0ACB8FVY8_9SAUR</name>
<comment type="caution">
    <text evidence="1">The sequence shown here is derived from an EMBL/GenBank/DDBJ whole genome shotgun (WGS) entry which is preliminary data.</text>
</comment>
<sequence length="209" mass="23125">MGFTMRAPPRRPRRRAPSPLGECGGGGRSQRPCQEVALLLSKLTVLFHSAAICVHSSVIVHSSGMHALKEKVCGKVRLKCDEIIIKCKHFLFRRHLAESQWAVERAAIICRWTWLQAQVSDLEYRIRQQTDIYKQLRASKGPVVLGGLQRKGGTKQPNGSGSPAVVDSRRNQVLSPPPNTKVPTGDRQGGSSPCISSYLLHNTQKQVRS</sequence>
<keyword evidence="2" id="KW-1185">Reference proteome</keyword>
<dbReference type="EMBL" id="CM037624">
    <property type="protein sequence ID" value="KAH8011422.1"/>
    <property type="molecule type" value="Genomic_DNA"/>
</dbReference>
<protein>
    <submittedName>
        <fullName evidence="1">Uncharacterized protein</fullName>
    </submittedName>
</protein>
<accession>A0ACB8FVY8</accession>
<evidence type="ECO:0000313" key="1">
    <source>
        <dbReference type="EMBL" id="KAH8011422.1"/>
    </source>
</evidence>
<gene>
    <name evidence="1" type="ORF">K3G42_022549</name>
</gene>
<organism evidence="1 2">
    <name type="scientific">Sphaerodactylus townsendi</name>
    <dbReference type="NCBI Taxonomy" id="933632"/>
    <lineage>
        <taxon>Eukaryota</taxon>
        <taxon>Metazoa</taxon>
        <taxon>Chordata</taxon>
        <taxon>Craniata</taxon>
        <taxon>Vertebrata</taxon>
        <taxon>Euteleostomi</taxon>
        <taxon>Lepidosauria</taxon>
        <taxon>Squamata</taxon>
        <taxon>Bifurcata</taxon>
        <taxon>Gekkota</taxon>
        <taxon>Sphaerodactylidae</taxon>
        <taxon>Sphaerodactylus</taxon>
    </lineage>
</organism>
<reference evidence="1" key="1">
    <citation type="submission" date="2021-08" db="EMBL/GenBank/DDBJ databases">
        <title>The first chromosome-level gecko genome reveals the dynamic sex chromosomes of Neotropical dwarf geckos (Sphaerodactylidae: Sphaerodactylus).</title>
        <authorList>
            <person name="Pinto B.J."/>
            <person name="Keating S.E."/>
            <person name="Gamble T."/>
        </authorList>
    </citation>
    <scope>NUCLEOTIDE SEQUENCE</scope>
    <source>
        <strain evidence="1">TG3544</strain>
    </source>
</reference>
<dbReference type="Proteomes" id="UP000827872">
    <property type="component" value="Linkage Group LG11"/>
</dbReference>